<dbReference type="VEuPathDB" id="FungiDB:CC1G_07616"/>
<dbReference type="RefSeq" id="XP_001836533.2">
    <property type="nucleotide sequence ID" value="XM_001836481.2"/>
</dbReference>
<feature type="transmembrane region" description="Helical" evidence="1">
    <location>
        <begin position="135"/>
        <end position="153"/>
    </location>
</feature>
<dbReference type="EMBL" id="AACS02000004">
    <property type="protein sequence ID" value="EAU85346.2"/>
    <property type="molecule type" value="Genomic_DNA"/>
</dbReference>
<dbReference type="OMA" id="SEMNIMK"/>
<evidence type="ECO:0000259" key="2">
    <source>
        <dbReference type="Pfam" id="PF20151"/>
    </source>
</evidence>
<keyword evidence="1" id="KW-1133">Transmembrane helix</keyword>
<dbReference type="Proteomes" id="UP000001861">
    <property type="component" value="Unassembled WGS sequence"/>
</dbReference>
<comment type="caution">
    <text evidence="3">The sequence shown here is derived from an EMBL/GenBank/DDBJ whole genome shotgun (WGS) entry which is preliminary data.</text>
</comment>
<keyword evidence="4" id="KW-1185">Reference proteome</keyword>
<name>A8NUT9_COPC7</name>
<evidence type="ECO:0000256" key="1">
    <source>
        <dbReference type="SAM" id="Phobius"/>
    </source>
</evidence>
<feature type="transmembrane region" description="Helical" evidence="1">
    <location>
        <begin position="73"/>
        <end position="94"/>
    </location>
</feature>
<accession>A8NUT9</accession>
<dbReference type="InterPro" id="IPR045340">
    <property type="entry name" value="DUF6533"/>
</dbReference>
<feature type="transmembrane region" description="Helical" evidence="1">
    <location>
        <begin position="174"/>
        <end position="196"/>
    </location>
</feature>
<dbReference type="InParanoid" id="A8NUT9"/>
<dbReference type="Pfam" id="PF20151">
    <property type="entry name" value="DUF6533"/>
    <property type="match status" value="1"/>
</dbReference>
<gene>
    <name evidence="3" type="ORF">CC1G_07616</name>
</gene>
<keyword evidence="1" id="KW-0812">Transmembrane</keyword>
<reference evidence="3 4" key="1">
    <citation type="journal article" date="2010" name="Proc. Natl. Acad. Sci. U.S.A.">
        <title>Insights into evolution of multicellular fungi from the assembled chromosomes of the mushroom Coprinopsis cinerea (Coprinus cinereus).</title>
        <authorList>
            <person name="Stajich J.E."/>
            <person name="Wilke S.K."/>
            <person name="Ahren D."/>
            <person name="Au C.H."/>
            <person name="Birren B.W."/>
            <person name="Borodovsky M."/>
            <person name="Burns C."/>
            <person name="Canback B."/>
            <person name="Casselton L.A."/>
            <person name="Cheng C.K."/>
            <person name="Deng J."/>
            <person name="Dietrich F.S."/>
            <person name="Fargo D.C."/>
            <person name="Farman M.L."/>
            <person name="Gathman A.C."/>
            <person name="Goldberg J."/>
            <person name="Guigo R."/>
            <person name="Hoegger P.J."/>
            <person name="Hooker J.B."/>
            <person name="Huggins A."/>
            <person name="James T.Y."/>
            <person name="Kamada T."/>
            <person name="Kilaru S."/>
            <person name="Kodira C."/>
            <person name="Kues U."/>
            <person name="Kupfer D."/>
            <person name="Kwan H.S."/>
            <person name="Lomsadze A."/>
            <person name="Li W."/>
            <person name="Lilly W.W."/>
            <person name="Ma L.J."/>
            <person name="Mackey A.J."/>
            <person name="Manning G."/>
            <person name="Martin F."/>
            <person name="Muraguchi H."/>
            <person name="Natvig D.O."/>
            <person name="Palmerini H."/>
            <person name="Ramesh M.A."/>
            <person name="Rehmeyer C.J."/>
            <person name="Roe B.A."/>
            <person name="Shenoy N."/>
            <person name="Stanke M."/>
            <person name="Ter-Hovhannisyan V."/>
            <person name="Tunlid A."/>
            <person name="Velagapudi R."/>
            <person name="Vision T.J."/>
            <person name="Zeng Q."/>
            <person name="Zolan M.E."/>
            <person name="Pukkila P.J."/>
        </authorList>
    </citation>
    <scope>NUCLEOTIDE SEQUENCE [LARGE SCALE GENOMIC DNA]</scope>
    <source>
        <strain evidence="4">Okayama-7 / 130 / ATCC MYA-4618 / FGSC 9003</strain>
    </source>
</reference>
<evidence type="ECO:0000313" key="4">
    <source>
        <dbReference type="Proteomes" id="UP000001861"/>
    </source>
</evidence>
<evidence type="ECO:0000313" key="3">
    <source>
        <dbReference type="EMBL" id="EAU85346.2"/>
    </source>
</evidence>
<organism evidence="3 4">
    <name type="scientific">Coprinopsis cinerea (strain Okayama-7 / 130 / ATCC MYA-4618 / FGSC 9003)</name>
    <name type="common">Inky cap fungus</name>
    <name type="synonym">Hormographiella aspergillata</name>
    <dbReference type="NCBI Taxonomy" id="240176"/>
    <lineage>
        <taxon>Eukaryota</taxon>
        <taxon>Fungi</taxon>
        <taxon>Dikarya</taxon>
        <taxon>Basidiomycota</taxon>
        <taxon>Agaricomycotina</taxon>
        <taxon>Agaricomycetes</taxon>
        <taxon>Agaricomycetidae</taxon>
        <taxon>Agaricales</taxon>
        <taxon>Agaricineae</taxon>
        <taxon>Psathyrellaceae</taxon>
        <taxon>Coprinopsis</taxon>
    </lineage>
</organism>
<protein>
    <recommendedName>
        <fullName evidence="2">DUF6533 domain-containing protein</fullName>
    </recommendedName>
</protein>
<dbReference type="STRING" id="240176.A8NUT9"/>
<feature type="domain" description="DUF6533" evidence="2">
    <location>
        <begin position="17"/>
        <end position="52"/>
    </location>
</feature>
<dbReference type="OrthoDB" id="2958007at2759"/>
<sequence length="244" mass="27800">MTSVEWRRIVYSQPNEVHDYFLTLDYEVQLIWDSPWRLTKILYLMTRYLPFLDLTILLIYLNVSRPAVEDCLPIYRFMGWWGVGGIAIAEVLLTKRIWAVWEHSKVIIAATALLFTGIFSAILVLTSMFMGEIEFYPGLVGTTCINVAPAWKLKLAWLLAGAYDLVKRATNVRTLSWVLYTDGVTFYITLIVLAVVNGSLPDDLVQLLSAFKATPGFDFDLGLSCHTSHPQSGIDDDFEFDWKV</sequence>
<dbReference type="AlphaFoldDB" id="A8NUT9"/>
<feature type="transmembrane region" description="Helical" evidence="1">
    <location>
        <begin position="41"/>
        <end position="61"/>
    </location>
</feature>
<proteinExistence type="predicted"/>
<dbReference type="KEGG" id="cci:CC1G_07616"/>
<keyword evidence="1" id="KW-0472">Membrane</keyword>
<feature type="transmembrane region" description="Helical" evidence="1">
    <location>
        <begin position="106"/>
        <end position="129"/>
    </location>
</feature>
<dbReference type="HOGENOM" id="CLU_1137939_0_0_1"/>
<dbReference type="GeneID" id="6013078"/>